<dbReference type="GO" id="GO:0005634">
    <property type="term" value="C:nucleus"/>
    <property type="evidence" value="ECO:0007669"/>
    <property type="project" value="UniProtKB-SubCell"/>
</dbReference>
<dbReference type="STRING" id="86259.A0A4Z1NNT7"/>
<sequence length="319" mass="34962">MPLVDYSSSSPDETSSDETPQPSHTLKRKRPSPVQGSTSLPPLPAAFHDLYSSNARTSTTDNPALHRGRKRQIPHVQGNWPSHVYLEWHPTASETSLLDSLITKAAGALGASSGVHSLLVSDLSAPLPLHISLSRSLVLKTAQRDEFLQRATANLEDAKVLPFTVEYSKLEWYPNHDRTRWFLSLSVAAPKQNELNKLLGACNQAAASMQQPKLYVPNEDEEIPERTSKKQKTSDSVNDEKATSTNSPSIPDCSDFFHISLAWSLSPQKLNQEVLSSGASESALKDLNTTFDVVKVKIGNVVTPISLVPRRHRGSAKVS</sequence>
<dbReference type="EC" id="3.1.4.-" evidence="5"/>
<evidence type="ECO:0000256" key="6">
    <source>
        <dbReference type="SAM" id="MobiDB-lite"/>
    </source>
</evidence>
<evidence type="ECO:0000256" key="2">
    <source>
        <dbReference type="ARBA" id="ARBA00022801"/>
    </source>
</evidence>
<feature type="compositionally biased region" description="Low complexity" evidence="6">
    <location>
        <begin position="7"/>
        <end position="20"/>
    </location>
</feature>
<proteinExistence type="inferred from homology"/>
<dbReference type="PANTHER" id="PTHR13522:SF3">
    <property type="entry name" value="U6 SNRNA PHOSPHODIESTERASE 1"/>
    <property type="match status" value="1"/>
</dbReference>
<keyword evidence="3" id="KW-0456">Lyase</keyword>
<feature type="region of interest" description="Disordered" evidence="6">
    <location>
        <begin position="1"/>
        <end position="47"/>
    </location>
</feature>
<dbReference type="GO" id="GO:0016829">
    <property type="term" value="F:lyase activity"/>
    <property type="evidence" value="ECO:0007669"/>
    <property type="project" value="UniProtKB-KW"/>
</dbReference>
<evidence type="ECO:0000256" key="5">
    <source>
        <dbReference type="HAMAP-Rule" id="MF_03040"/>
    </source>
</evidence>
<dbReference type="GO" id="GO:1990838">
    <property type="term" value="F:poly(U)-specific exoribonuclease activity, producing 3' uridine cyclic phosphate ends"/>
    <property type="evidence" value="ECO:0007669"/>
    <property type="project" value="UniProtKB-UniRule"/>
</dbReference>
<evidence type="ECO:0000256" key="4">
    <source>
        <dbReference type="ARBA" id="ARBA00023242"/>
    </source>
</evidence>
<dbReference type="InterPro" id="IPR027521">
    <property type="entry name" value="Usb1"/>
</dbReference>
<keyword evidence="2 5" id="KW-0378">Hydrolase</keyword>
<name>A0A4Z1NNT7_9PEZI</name>
<dbReference type="HAMAP" id="MF_03040">
    <property type="entry name" value="USB1"/>
    <property type="match status" value="1"/>
</dbReference>
<comment type="function">
    <text evidence="5">Phosphodiesterase responsible for the U6 snRNA 3' end processing. Acts as an exoribonuclease (RNase) responsible for trimming the poly(U) tract of the last nucleotides in the pre-U6 snRNA molecule, leading to the formation of mature U6 snRNA.</text>
</comment>
<feature type="active site" description="Proton donor/acceptor" evidence="5">
    <location>
        <position position="130"/>
    </location>
</feature>
<gene>
    <name evidence="5" type="primary">USB1</name>
    <name evidence="7" type="ORF">E6O75_ATG11486</name>
</gene>
<dbReference type="Pfam" id="PF09749">
    <property type="entry name" value="HVSL"/>
    <property type="match status" value="1"/>
</dbReference>
<evidence type="ECO:0000256" key="1">
    <source>
        <dbReference type="ARBA" id="ARBA00022722"/>
    </source>
</evidence>
<comment type="subcellular location">
    <subcellularLocation>
        <location evidence="5">Nucleus</location>
    </subcellularLocation>
</comment>
<keyword evidence="8" id="KW-1185">Reference proteome</keyword>
<keyword evidence="1 5" id="KW-0540">Nuclease</keyword>
<evidence type="ECO:0000256" key="3">
    <source>
        <dbReference type="ARBA" id="ARBA00023239"/>
    </source>
</evidence>
<reference evidence="7 8" key="1">
    <citation type="submission" date="2019-04" db="EMBL/GenBank/DDBJ databases">
        <title>High contiguity whole genome sequence and gene annotation resource for two Venturia nashicola isolates.</title>
        <authorList>
            <person name="Prokchorchik M."/>
            <person name="Won K."/>
            <person name="Lee Y."/>
            <person name="Choi E.D."/>
            <person name="Segonzac C."/>
            <person name="Sohn K.H."/>
        </authorList>
    </citation>
    <scope>NUCLEOTIDE SEQUENCE [LARGE SCALE GENOMIC DNA]</scope>
    <source>
        <strain evidence="7 8">PRI2</strain>
    </source>
</reference>
<feature type="region of interest" description="Disordered" evidence="6">
    <location>
        <begin position="210"/>
        <end position="249"/>
    </location>
</feature>
<protein>
    <recommendedName>
        <fullName evidence="5">U6 snRNA phosphodiesterase</fullName>
        <ecNumber evidence="5">3.1.4.-</ecNumber>
    </recommendedName>
</protein>
<dbReference type="Gene3D" id="3.90.1140.10">
    <property type="entry name" value="Cyclic phosphodiesterase"/>
    <property type="match status" value="1"/>
</dbReference>
<comment type="similarity">
    <text evidence="5">Belongs to the 2H phosphoesterase superfamily. USB1 family.</text>
</comment>
<dbReference type="AlphaFoldDB" id="A0A4Z1NNT7"/>
<dbReference type="Proteomes" id="UP000298493">
    <property type="component" value="Unassembled WGS sequence"/>
</dbReference>
<dbReference type="EMBL" id="SNSC02000018">
    <property type="protein sequence ID" value="TID16368.1"/>
    <property type="molecule type" value="Genomic_DNA"/>
</dbReference>
<comment type="caution">
    <text evidence="7">The sequence shown here is derived from an EMBL/GenBank/DDBJ whole genome shotgun (WGS) entry which is preliminary data.</text>
</comment>
<accession>A0A4Z1NNT7</accession>
<keyword evidence="4 5" id="KW-0539">Nucleus</keyword>
<evidence type="ECO:0000313" key="7">
    <source>
        <dbReference type="EMBL" id="TID16368.1"/>
    </source>
</evidence>
<evidence type="ECO:0000313" key="8">
    <source>
        <dbReference type="Proteomes" id="UP000298493"/>
    </source>
</evidence>
<dbReference type="GO" id="GO:0034477">
    <property type="term" value="P:U6 snRNA 3'-end processing"/>
    <property type="evidence" value="ECO:0007669"/>
    <property type="project" value="UniProtKB-UniRule"/>
</dbReference>
<dbReference type="PANTHER" id="PTHR13522">
    <property type="entry name" value="U6 SNRNA PHOSPHODIESTERASE 1"/>
    <property type="match status" value="1"/>
</dbReference>
<feature type="active site" description="Proton donor/acceptor" evidence="5">
    <location>
        <position position="258"/>
    </location>
</feature>
<organism evidence="7 8">
    <name type="scientific">Venturia nashicola</name>
    <dbReference type="NCBI Taxonomy" id="86259"/>
    <lineage>
        <taxon>Eukaryota</taxon>
        <taxon>Fungi</taxon>
        <taxon>Dikarya</taxon>
        <taxon>Ascomycota</taxon>
        <taxon>Pezizomycotina</taxon>
        <taxon>Dothideomycetes</taxon>
        <taxon>Pleosporomycetidae</taxon>
        <taxon>Venturiales</taxon>
        <taxon>Venturiaceae</taxon>
        <taxon>Venturia</taxon>
    </lineage>
</organism>